<dbReference type="GO" id="GO:0005737">
    <property type="term" value="C:cytoplasm"/>
    <property type="evidence" value="ECO:0007669"/>
    <property type="project" value="UniProtKB-SubCell"/>
</dbReference>
<sequence>MSECPPSAIVPADFEAIAQQPLRDRAELLTAFADFLHVDVGAGDAAADTIRTYSAQLQQFLQWCDRSDRHPLDVTQREIKRYRRWLVESRSYKPATVALKLSVLRRFYDALIERELLSVNPALGIRAPREKRDPAERITYLERDELVELLAAIPDDNSLKALRDRALIAIMALEGPRTVEMHRANLADWQRQGRRCGIRVEGKRSIRIVPLTDDIAALLQHYLTSREAQGDRLVASSPLFAAVGNRAGGKRLTRRGIRQVVDGYLQQAGLKHRDGRTLSTHSLRHTAGTLSLQAGADLRQVQDLLGHADPRTTATYAHVADRWQNNPARHVDVPLR</sequence>
<evidence type="ECO:0000256" key="1">
    <source>
        <dbReference type="ARBA" id="ARBA00004496"/>
    </source>
</evidence>
<dbReference type="AlphaFoldDB" id="U5DJU3"/>
<keyword evidence="2" id="KW-0963">Cytoplasm</keyword>
<dbReference type="GO" id="GO:0007059">
    <property type="term" value="P:chromosome segregation"/>
    <property type="evidence" value="ECO:0007669"/>
    <property type="project" value="UniProtKB-KW"/>
</dbReference>
<dbReference type="InterPro" id="IPR044068">
    <property type="entry name" value="CB"/>
</dbReference>
<dbReference type="Gene3D" id="1.10.443.10">
    <property type="entry name" value="Intergrase catalytic core"/>
    <property type="match status" value="1"/>
</dbReference>
<evidence type="ECO:0000256" key="5">
    <source>
        <dbReference type="ARBA" id="ARBA00022908"/>
    </source>
</evidence>
<dbReference type="GO" id="GO:0015074">
    <property type="term" value="P:DNA integration"/>
    <property type="evidence" value="ECO:0007669"/>
    <property type="project" value="UniProtKB-KW"/>
</dbReference>
<keyword evidence="6 9" id="KW-0238">DNA-binding</keyword>
<evidence type="ECO:0000256" key="9">
    <source>
        <dbReference type="PROSITE-ProRule" id="PRU01248"/>
    </source>
</evidence>
<organism evidence="12 13">
    <name type="scientific">Rubidibacter lacunae KORDI 51-2</name>
    <dbReference type="NCBI Taxonomy" id="582515"/>
    <lineage>
        <taxon>Bacteria</taxon>
        <taxon>Bacillati</taxon>
        <taxon>Cyanobacteriota</taxon>
        <taxon>Cyanophyceae</taxon>
        <taxon>Oscillatoriophycideae</taxon>
        <taxon>Chroococcales</taxon>
        <taxon>Aphanothecaceae</taxon>
        <taxon>Rubidibacter</taxon>
    </lineage>
</organism>
<dbReference type="STRING" id="582515.KR51_00025570"/>
<dbReference type="InterPro" id="IPR011010">
    <property type="entry name" value="DNA_brk_join_enz"/>
</dbReference>
<keyword evidence="7" id="KW-0233">DNA recombination</keyword>
<evidence type="ECO:0000259" key="11">
    <source>
        <dbReference type="PROSITE" id="PS51900"/>
    </source>
</evidence>
<comment type="caution">
    <text evidence="12">The sequence shown here is derived from an EMBL/GenBank/DDBJ whole genome shotgun (WGS) entry which is preliminary data.</text>
</comment>
<dbReference type="RefSeq" id="WP_022607906.1">
    <property type="nucleotide sequence ID" value="NZ_ASSJ01000066.1"/>
</dbReference>
<dbReference type="GO" id="GO:0003677">
    <property type="term" value="F:DNA binding"/>
    <property type="evidence" value="ECO:0007669"/>
    <property type="project" value="UniProtKB-UniRule"/>
</dbReference>
<dbReference type="InterPro" id="IPR010998">
    <property type="entry name" value="Integrase_recombinase_N"/>
</dbReference>
<dbReference type="PANTHER" id="PTHR30349:SF77">
    <property type="entry name" value="TYROSINE RECOMBINASE XERC"/>
    <property type="match status" value="1"/>
</dbReference>
<gene>
    <name evidence="12" type="ORF">KR51_00025570</name>
</gene>
<evidence type="ECO:0000256" key="4">
    <source>
        <dbReference type="ARBA" id="ARBA00022829"/>
    </source>
</evidence>
<dbReference type="PROSITE" id="PS51898">
    <property type="entry name" value="TYR_RECOMBINASE"/>
    <property type="match status" value="1"/>
</dbReference>
<proteinExistence type="predicted"/>
<reference evidence="12 13" key="1">
    <citation type="submission" date="2013-05" db="EMBL/GenBank/DDBJ databases">
        <title>Draft genome sequence of Rubidibacter lacunae KORDI 51-2.</title>
        <authorList>
            <person name="Choi D.H."/>
            <person name="Noh J.H."/>
            <person name="Kwon K.-K."/>
            <person name="Lee J.-H."/>
            <person name="Ryu J.-Y."/>
        </authorList>
    </citation>
    <scope>NUCLEOTIDE SEQUENCE [LARGE SCALE GENOMIC DNA]</scope>
    <source>
        <strain evidence="12 13">KORDI 51-2</strain>
    </source>
</reference>
<dbReference type="Pfam" id="PF00589">
    <property type="entry name" value="Phage_integrase"/>
    <property type="match status" value="1"/>
</dbReference>
<evidence type="ECO:0000256" key="3">
    <source>
        <dbReference type="ARBA" id="ARBA00022618"/>
    </source>
</evidence>
<protein>
    <submittedName>
        <fullName evidence="12">Site-specific recombinase XerD</fullName>
    </submittedName>
</protein>
<dbReference type="InterPro" id="IPR050090">
    <property type="entry name" value="Tyrosine_recombinase_XerCD"/>
</dbReference>
<evidence type="ECO:0000256" key="6">
    <source>
        <dbReference type="ARBA" id="ARBA00023125"/>
    </source>
</evidence>
<dbReference type="InterPro" id="IPR002104">
    <property type="entry name" value="Integrase_catalytic"/>
</dbReference>
<dbReference type="Pfam" id="PF13495">
    <property type="entry name" value="Phage_int_SAM_4"/>
    <property type="match status" value="1"/>
</dbReference>
<dbReference type="InterPro" id="IPR013762">
    <property type="entry name" value="Integrase-like_cat_sf"/>
</dbReference>
<comment type="subcellular location">
    <subcellularLocation>
        <location evidence="1">Cytoplasm</location>
    </subcellularLocation>
</comment>
<accession>U5DJU3</accession>
<dbReference type="eggNOG" id="COG4974">
    <property type="taxonomic scope" value="Bacteria"/>
</dbReference>
<dbReference type="PROSITE" id="PS51900">
    <property type="entry name" value="CB"/>
    <property type="match status" value="1"/>
</dbReference>
<keyword evidence="13" id="KW-1185">Reference proteome</keyword>
<dbReference type="GO" id="GO:0051301">
    <property type="term" value="P:cell division"/>
    <property type="evidence" value="ECO:0007669"/>
    <property type="project" value="UniProtKB-KW"/>
</dbReference>
<keyword evidence="3" id="KW-0132">Cell division</keyword>
<name>U5DJU3_9CHRO</name>
<dbReference type="Proteomes" id="UP000016960">
    <property type="component" value="Unassembled WGS sequence"/>
</dbReference>
<dbReference type="Gene3D" id="1.10.150.130">
    <property type="match status" value="1"/>
</dbReference>
<dbReference type="InterPro" id="IPR004107">
    <property type="entry name" value="Integrase_SAM-like_N"/>
</dbReference>
<keyword evidence="4" id="KW-0159">Chromosome partition</keyword>
<evidence type="ECO:0000256" key="8">
    <source>
        <dbReference type="ARBA" id="ARBA00023306"/>
    </source>
</evidence>
<evidence type="ECO:0000259" key="10">
    <source>
        <dbReference type="PROSITE" id="PS51898"/>
    </source>
</evidence>
<feature type="domain" description="Tyr recombinase" evidence="10">
    <location>
        <begin position="136"/>
        <end position="329"/>
    </location>
</feature>
<dbReference type="EMBL" id="ASSJ01000066">
    <property type="protein sequence ID" value="ERN40849.1"/>
    <property type="molecule type" value="Genomic_DNA"/>
</dbReference>
<dbReference type="InParanoid" id="U5DJU3"/>
<evidence type="ECO:0000256" key="2">
    <source>
        <dbReference type="ARBA" id="ARBA00022490"/>
    </source>
</evidence>
<keyword evidence="8" id="KW-0131">Cell cycle</keyword>
<evidence type="ECO:0000313" key="12">
    <source>
        <dbReference type="EMBL" id="ERN40849.1"/>
    </source>
</evidence>
<dbReference type="GO" id="GO:0006310">
    <property type="term" value="P:DNA recombination"/>
    <property type="evidence" value="ECO:0007669"/>
    <property type="project" value="UniProtKB-KW"/>
</dbReference>
<evidence type="ECO:0000313" key="13">
    <source>
        <dbReference type="Proteomes" id="UP000016960"/>
    </source>
</evidence>
<keyword evidence="5" id="KW-0229">DNA integration</keyword>
<dbReference type="PANTHER" id="PTHR30349">
    <property type="entry name" value="PHAGE INTEGRASE-RELATED"/>
    <property type="match status" value="1"/>
</dbReference>
<dbReference type="PATRIC" id="fig|582515.4.peg.2875"/>
<feature type="domain" description="Core-binding (CB)" evidence="11">
    <location>
        <begin position="23"/>
        <end position="112"/>
    </location>
</feature>
<dbReference type="SUPFAM" id="SSF56349">
    <property type="entry name" value="DNA breaking-rejoining enzymes"/>
    <property type="match status" value="1"/>
</dbReference>
<evidence type="ECO:0000256" key="7">
    <source>
        <dbReference type="ARBA" id="ARBA00023172"/>
    </source>
</evidence>